<dbReference type="OMA" id="PVQFKAN"/>
<dbReference type="PANTHER" id="PTHR34406:SF1">
    <property type="entry name" value="PROTEIN YCEI"/>
    <property type="match status" value="1"/>
</dbReference>
<dbReference type="PANTHER" id="PTHR34406">
    <property type="entry name" value="PROTEIN YCEI"/>
    <property type="match status" value="1"/>
</dbReference>
<dbReference type="Proteomes" id="UP000217250">
    <property type="component" value="Chromosome"/>
</dbReference>
<dbReference type="Gene3D" id="2.40.128.110">
    <property type="entry name" value="Lipid/polyisoprenoid-binding, YceI-like"/>
    <property type="match status" value="1"/>
</dbReference>
<proteinExistence type="predicted"/>
<protein>
    <submittedName>
        <fullName evidence="4">YceI family protein</fullName>
    </submittedName>
</protein>
<dbReference type="AlphaFoldDB" id="A0A250FNB6"/>
<name>A0A250FNB6_9FLAO</name>
<gene>
    <name evidence="4" type="ORF">CGC50_05040</name>
</gene>
<dbReference type="OrthoDB" id="951410at2"/>
<dbReference type="SUPFAM" id="SSF101874">
    <property type="entry name" value="YceI-like"/>
    <property type="match status" value="1"/>
</dbReference>
<keyword evidence="2" id="KW-0732">Signal</keyword>
<evidence type="ECO:0000256" key="1">
    <source>
        <dbReference type="SAM" id="MobiDB-lite"/>
    </source>
</evidence>
<dbReference type="InterPro" id="IPR007372">
    <property type="entry name" value="Lipid/polyisoprenoid-bd_YceI"/>
</dbReference>
<feature type="region of interest" description="Disordered" evidence="1">
    <location>
        <begin position="26"/>
        <end position="59"/>
    </location>
</feature>
<dbReference type="EMBL" id="CP022386">
    <property type="protein sequence ID" value="ATA86584.1"/>
    <property type="molecule type" value="Genomic_DNA"/>
</dbReference>
<dbReference type="GeneID" id="84807929"/>
<evidence type="ECO:0000259" key="3">
    <source>
        <dbReference type="SMART" id="SM00867"/>
    </source>
</evidence>
<evidence type="ECO:0000313" key="4">
    <source>
        <dbReference type="EMBL" id="ATA86584.1"/>
    </source>
</evidence>
<sequence length="230" mass="25278">MRKIITILSIAAFLLSFTAEGQVKKKKNKAQTVQTDKKPSGAKNTSSLKGKKGKKTSKKMIAHPIDTESSSIQWTGKKMIGASHQGVLSFKSGELVFSKEGKLKGGSLAVDMSSLRVLDLTDNRRGKLEEHLKSGDFFSVKEYPLATLLIKQVTEINNKSYEIQADMTIKGTTKPIVFVLIPAIAQRSFQTALTIDRTAYGVSFAAESFSDYLGDKAIDKFFSLNVTLIY</sequence>
<feature type="signal peptide" evidence="2">
    <location>
        <begin position="1"/>
        <end position="21"/>
    </location>
</feature>
<organism evidence="4 5">
    <name type="scientific">Capnocytophaga gingivalis</name>
    <dbReference type="NCBI Taxonomy" id="1017"/>
    <lineage>
        <taxon>Bacteria</taxon>
        <taxon>Pseudomonadati</taxon>
        <taxon>Bacteroidota</taxon>
        <taxon>Flavobacteriia</taxon>
        <taxon>Flavobacteriales</taxon>
        <taxon>Flavobacteriaceae</taxon>
        <taxon>Capnocytophaga</taxon>
    </lineage>
</organism>
<reference evidence="5" key="1">
    <citation type="submission" date="2017-06" db="EMBL/GenBank/DDBJ databases">
        <title>Capnocytophaga spp. assemblies.</title>
        <authorList>
            <person name="Gulvik C.A."/>
        </authorList>
    </citation>
    <scope>NUCLEOTIDE SEQUENCE [LARGE SCALE GENOMIC DNA]</scope>
    <source>
        <strain evidence="5">H1496</strain>
    </source>
</reference>
<feature type="domain" description="Lipid/polyisoprenoid-binding YceI-like" evidence="3">
    <location>
        <begin position="62"/>
        <end position="227"/>
    </location>
</feature>
<dbReference type="KEGG" id="cgh:CGC50_05040"/>
<dbReference type="SMART" id="SM00867">
    <property type="entry name" value="YceI"/>
    <property type="match status" value="1"/>
</dbReference>
<dbReference type="InterPro" id="IPR036761">
    <property type="entry name" value="TTHA0802/YceI-like_sf"/>
</dbReference>
<accession>A0A250FNB6</accession>
<dbReference type="Pfam" id="PF04264">
    <property type="entry name" value="YceI"/>
    <property type="match status" value="1"/>
</dbReference>
<dbReference type="RefSeq" id="WP_002669271.1">
    <property type="nucleotide sequence ID" value="NZ_CAUQOG010000053.1"/>
</dbReference>
<evidence type="ECO:0000313" key="5">
    <source>
        <dbReference type="Proteomes" id="UP000217250"/>
    </source>
</evidence>
<evidence type="ECO:0000256" key="2">
    <source>
        <dbReference type="SAM" id="SignalP"/>
    </source>
</evidence>
<feature type="compositionally biased region" description="Basic residues" evidence="1">
    <location>
        <begin position="49"/>
        <end position="59"/>
    </location>
</feature>
<feature type="chain" id="PRO_5013010066" evidence="2">
    <location>
        <begin position="22"/>
        <end position="230"/>
    </location>
</feature>